<feature type="domain" description="Tyr recombinase" evidence="4">
    <location>
        <begin position="195"/>
        <end position="365"/>
    </location>
</feature>
<name>A0A1H5W1P1_XYLRU</name>
<dbReference type="InterPro" id="IPR011010">
    <property type="entry name" value="DNA_brk_join_enz"/>
</dbReference>
<evidence type="ECO:0000256" key="1">
    <source>
        <dbReference type="ARBA" id="ARBA00008857"/>
    </source>
</evidence>
<dbReference type="InterPro" id="IPR002104">
    <property type="entry name" value="Integrase_catalytic"/>
</dbReference>
<dbReference type="PANTHER" id="PTHR30349:SF64">
    <property type="entry name" value="PROPHAGE INTEGRASE INTD-RELATED"/>
    <property type="match status" value="1"/>
</dbReference>
<gene>
    <name evidence="5" type="ORF">SAMN05216354_2185</name>
</gene>
<dbReference type="Pfam" id="PF13102">
    <property type="entry name" value="Phage_int_SAM_5"/>
    <property type="match status" value="1"/>
</dbReference>
<accession>A0A1H5W1P1</accession>
<comment type="similarity">
    <text evidence="1">Belongs to the 'phage' integrase family.</text>
</comment>
<dbReference type="RefSeq" id="WP_103915949.1">
    <property type="nucleotide sequence ID" value="NZ_FNUV01000005.1"/>
</dbReference>
<evidence type="ECO:0000313" key="5">
    <source>
        <dbReference type="EMBL" id="SEF93405.1"/>
    </source>
</evidence>
<dbReference type="InterPro" id="IPR010998">
    <property type="entry name" value="Integrase_recombinase_N"/>
</dbReference>
<dbReference type="InterPro" id="IPR050090">
    <property type="entry name" value="Tyrosine_recombinase_XerCD"/>
</dbReference>
<dbReference type="GO" id="GO:0006310">
    <property type="term" value="P:DNA recombination"/>
    <property type="evidence" value="ECO:0007669"/>
    <property type="project" value="UniProtKB-KW"/>
</dbReference>
<dbReference type="Gene3D" id="1.10.150.130">
    <property type="match status" value="1"/>
</dbReference>
<organism evidence="5 6">
    <name type="scientific">Xylanibacter ruminicola</name>
    <name type="common">Prevotella ruminicola</name>
    <dbReference type="NCBI Taxonomy" id="839"/>
    <lineage>
        <taxon>Bacteria</taxon>
        <taxon>Pseudomonadati</taxon>
        <taxon>Bacteroidota</taxon>
        <taxon>Bacteroidia</taxon>
        <taxon>Bacteroidales</taxon>
        <taxon>Prevotellaceae</taxon>
        <taxon>Xylanibacter</taxon>
    </lineage>
</organism>
<dbReference type="GO" id="GO:0003677">
    <property type="term" value="F:DNA binding"/>
    <property type="evidence" value="ECO:0007669"/>
    <property type="project" value="UniProtKB-KW"/>
</dbReference>
<dbReference type="PANTHER" id="PTHR30349">
    <property type="entry name" value="PHAGE INTEGRASE-RELATED"/>
    <property type="match status" value="1"/>
</dbReference>
<dbReference type="AlphaFoldDB" id="A0A1H5W1P1"/>
<dbReference type="Gene3D" id="1.10.443.10">
    <property type="entry name" value="Intergrase catalytic core"/>
    <property type="match status" value="1"/>
</dbReference>
<dbReference type="Pfam" id="PF00589">
    <property type="entry name" value="Phage_integrase"/>
    <property type="match status" value="1"/>
</dbReference>
<evidence type="ECO:0000313" key="6">
    <source>
        <dbReference type="Proteomes" id="UP000236735"/>
    </source>
</evidence>
<keyword evidence="3" id="KW-0233">DNA recombination</keyword>
<dbReference type="Pfam" id="PF17293">
    <property type="entry name" value="Arm-DNA-bind_5"/>
    <property type="match status" value="1"/>
</dbReference>
<dbReference type="InterPro" id="IPR035386">
    <property type="entry name" value="Arm-DNA-bind_5"/>
</dbReference>
<evidence type="ECO:0000256" key="3">
    <source>
        <dbReference type="ARBA" id="ARBA00023172"/>
    </source>
</evidence>
<sequence>MQYCKTVTLRTRPIKNGMLSFYLDYYPGYRDIVTMKTTRHESLGIYIYADPQNKREKEFNEIMTEKAEAIRCRRFESVVNERYDFFDKSKMHGDFLDYFNRVLQGKDPKWKFVYEHFKYFVGGKCRCEEVDIDLCNNFRKYLLTAKNLRNGKPMFINSVAGYWSTFRGFINIAYRDKMIRTNPNDFLEKIPTVPVNKESLTLAELQKLYKTPCEIDVLKRASIFACLTGMRRSDIINLTWGNIKSYSDGGKYVEFYAQKTKARNIIPISEEAYKLISQNRKSINGKVFEGFEIIMAQKPLKAWLRKAGIKKRITFHSFRHTFASLQVELGTDLYTVMQLLAHKSVTTTQIYACHADPKRRETATRISSKVLGKEKKAK</sequence>
<evidence type="ECO:0000259" key="4">
    <source>
        <dbReference type="PROSITE" id="PS51898"/>
    </source>
</evidence>
<dbReference type="InterPro" id="IPR013762">
    <property type="entry name" value="Integrase-like_cat_sf"/>
</dbReference>
<dbReference type="EMBL" id="FNUV01000005">
    <property type="protein sequence ID" value="SEF93405.1"/>
    <property type="molecule type" value="Genomic_DNA"/>
</dbReference>
<dbReference type="GO" id="GO:0015074">
    <property type="term" value="P:DNA integration"/>
    <property type="evidence" value="ECO:0007669"/>
    <property type="project" value="InterPro"/>
</dbReference>
<keyword evidence="2" id="KW-0238">DNA-binding</keyword>
<dbReference type="CDD" id="cd01185">
    <property type="entry name" value="INTN1_C_like"/>
    <property type="match status" value="1"/>
</dbReference>
<dbReference type="InterPro" id="IPR025269">
    <property type="entry name" value="SAM-like_dom"/>
</dbReference>
<protein>
    <submittedName>
        <fullName evidence="5">Site-specific recombinase XerD</fullName>
    </submittedName>
</protein>
<reference evidence="5 6" key="1">
    <citation type="submission" date="2016-10" db="EMBL/GenBank/DDBJ databases">
        <authorList>
            <person name="de Groot N.N."/>
        </authorList>
    </citation>
    <scope>NUCLEOTIDE SEQUENCE [LARGE SCALE GENOMIC DNA]</scope>
    <source>
        <strain evidence="5 6">AR32</strain>
    </source>
</reference>
<dbReference type="PROSITE" id="PS51898">
    <property type="entry name" value="TYR_RECOMBINASE"/>
    <property type="match status" value="1"/>
</dbReference>
<dbReference type="Proteomes" id="UP000236735">
    <property type="component" value="Unassembled WGS sequence"/>
</dbReference>
<evidence type="ECO:0000256" key="2">
    <source>
        <dbReference type="ARBA" id="ARBA00023125"/>
    </source>
</evidence>
<dbReference type="SUPFAM" id="SSF56349">
    <property type="entry name" value="DNA breaking-rejoining enzymes"/>
    <property type="match status" value="1"/>
</dbReference>
<proteinExistence type="inferred from homology"/>